<dbReference type="PROSITE" id="PS50853">
    <property type="entry name" value="FN3"/>
    <property type="match status" value="1"/>
</dbReference>
<organism evidence="2 3">
    <name type="scientific">Accumulibacter regalis</name>
    <dbReference type="NCBI Taxonomy" id="522306"/>
    <lineage>
        <taxon>Bacteria</taxon>
        <taxon>Pseudomonadati</taxon>
        <taxon>Pseudomonadota</taxon>
        <taxon>Betaproteobacteria</taxon>
        <taxon>Candidatus Accumulibacter</taxon>
    </lineage>
</organism>
<dbReference type="InterPro" id="IPR032876">
    <property type="entry name" value="J_dom"/>
</dbReference>
<dbReference type="SMART" id="SM00060">
    <property type="entry name" value="FN3"/>
    <property type="match status" value="2"/>
</dbReference>
<dbReference type="eggNOG" id="COG4733">
    <property type="taxonomic scope" value="Bacteria"/>
</dbReference>
<dbReference type="SUPFAM" id="SSF49265">
    <property type="entry name" value="Fibronectin type III"/>
    <property type="match status" value="1"/>
</dbReference>
<name>A0A011Q8P6_ACCRE</name>
<gene>
    <name evidence="2" type="ORF">AW11_03420</name>
</gene>
<dbReference type="PATRIC" id="fig|1454004.3.peg.3521"/>
<dbReference type="EMBL" id="JEMY01000053">
    <property type="protein sequence ID" value="EXI85592.1"/>
    <property type="molecule type" value="Genomic_DNA"/>
</dbReference>
<dbReference type="Pfam" id="PF00041">
    <property type="entry name" value="fn3"/>
    <property type="match status" value="1"/>
</dbReference>
<dbReference type="AlphaFoldDB" id="A0A011Q8P6"/>
<comment type="caution">
    <text evidence="2">The sequence shown here is derived from an EMBL/GenBank/DDBJ whole genome shotgun (WGS) entry which is preliminary data.</text>
</comment>
<dbReference type="InterPro" id="IPR003961">
    <property type="entry name" value="FN3_dom"/>
</dbReference>
<evidence type="ECO:0000313" key="2">
    <source>
        <dbReference type="EMBL" id="EXI85592.1"/>
    </source>
</evidence>
<dbReference type="Pfam" id="PF13550">
    <property type="entry name" value="Phage-tail_3"/>
    <property type="match status" value="1"/>
</dbReference>
<dbReference type="Proteomes" id="UP000022141">
    <property type="component" value="Unassembled WGS sequence"/>
</dbReference>
<evidence type="ECO:0000259" key="1">
    <source>
        <dbReference type="PROSITE" id="PS50853"/>
    </source>
</evidence>
<proteinExistence type="predicted"/>
<evidence type="ECO:0000313" key="3">
    <source>
        <dbReference type="Proteomes" id="UP000022141"/>
    </source>
</evidence>
<sequence>MSGLFFRPKTISTSEPAIGAMRVQTSVSGIGVPLVFGKTRITTNMIWYGDFIAIPHTETTTSGGKGGGKQKTENTTFTYQVAVAFGLCEGPIADVGTVWRGDAIYSPIIPSAETVTVLDANPYIPDSPPYEVTVPNSATYSADLGVNANIAGLGYEVPMTDVSPGAPTSLTEYSRSGGTYTFYAGHGTIFGLFIDYQYINYPSTITALSQLGLSLFSGAIGQSPWGYLTTYHPGEALGYSGLAYVASGSYDLGGSANMENHSFEVTGFRPFSISIRDANPRDVVVDFLSAERYGAGFPAAKIADLSGFANWCTANSLFVSPAYIEQREAREYLMELVSAVGCEFVWSEGLLKIIPYGDSAVTGNGVTYTPNTTPAYDLSDDDFLVSGDEDPVIITRKATADAYNATTVEFVNRANQYNVQPVTAQDLGHIEAHGLRQEDPQRLHLFTEQSAAQLSAQMRLQRRLYIRNTYKFRLGWRYARLERMDIVTITDIALGIDRLPVRITEIEEDEDGELAILAEDMPQGVLSAARYSSQVSSGFGGGSNGAPGSVLAPLIFEPPLDLTGGSNQIWLAVSGSSSEWGGCHVWVSYDGTSYSQVGTLYGPARYGALQAVLAAPSAQPDISNTATVDLTTDGQLLSGSDDDVNNDVTLCYVGGELFAYKTATLASYRRYSLSYLRRGLYGSPAGAHSAGAAFARLDQAVFKYVLPATAIGKSISLKLTSFNVRGEAAQSLSEAAAYSYSIQGAAPSGPADLALQSPFTGTLFVAQWAVGVGASSYTVEIWSQAALQRTINTTATQASYTLENAIADGGPWRDFTVKVATVANGQTSGFSQINISNTVPAAPTGISTGATTSSVTISWAAVADTDFQDYQVWLDTTDGFTPGPSTLVYTGTDLTTTITGLTTATTYYLRLAARDKWGAGALAYSAQQTQVTT</sequence>
<feature type="domain" description="Fibronectin type-III" evidence="1">
    <location>
        <begin position="839"/>
        <end position="933"/>
    </location>
</feature>
<keyword evidence="3" id="KW-1185">Reference proteome</keyword>
<dbReference type="InterPro" id="IPR056490">
    <property type="entry name" value="Rcc01698_C"/>
</dbReference>
<protein>
    <submittedName>
        <fullName evidence="2">Fibronectin type III domain protein</fullName>
    </submittedName>
</protein>
<dbReference type="Gene3D" id="2.60.40.10">
    <property type="entry name" value="Immunoglobulins"/>
    <property type="match status" value="1"/>
</dbReference>
<dbReference type="InterPro" id="IPR036116">
    <property type="entry name" value="FN3_sf"/>
</dbReference>
<reference evidence="2" key="1">
    <citation type="submission" date="2014-02" db="EMBL/GenBank/DDBJ databases">
        <title>Expanding our view of genomic diversity in Candidatus Accumulibacter clades.</title>
        <authorList>
            <person name="Skennerton C.T."/>
            <person name="Barr J.J."/>
            <person name="Slater F.R."/>
            <person name="Bond P.L."/>
            <person name="Tyson G.W."/>
        </authorList>
    </citation>
    <scope>NUCLEOTIDE SEQUENCE [LARGE SCALE GENOMIC DNA]</scope>
</reference>
<dbReference type="STRING" id="1454004.AW11_03420"/>
<dbReference type="Pfam" id="PF23666">
    <property type="entry name" value="Rcc01698_C"/>
    <property type="match status" value="1"/>
</dbReference>
<dbReference type="InterPro" id="IPR013783">
    <property type="entry name" value="Ig-like_fold"/>
</dbReference>
<accession>A0A011Q8P6</accession>